<protein>
    <submittedName>
        <fullName evidence="1">Uncharacterized protein</fullName>
    </submittedName>
</protein>
<reference evidence="1 2" key="1">
    <citation type="submission" date="2017-06" db="EMBL/GenBank/DDBJ databases">
        <authorList>
            <person name="Kim H.J."/>
            <person name="Triplett B.A."/>
        </authorList>
    </citation>
    <scope>NUCLEOTIDE SEQUENCE [LARGE SCALE GENOMIC DNA]</scope>
    <source>
        <strain evidence="1 2">DSM 19307</strain>
    </source>
</reference>
<evidence type="ECO:0000313" key="1">
    <source>
        <dbReference type="EMBL" id="SNT40397.1"/>
    </source>
</evidence>
<evidence type="ECO:0000313" key="2">
    <source>
        <dbReference type="Proteomes" id="UP000198393"/>
    </source>
</evidence>
<gene>
    <name evidence="1" type="ORF">SAMN05421640_3803</name>
</gene>
<proteinExistence type="predicted"/>
<accession>A0A239MBK7</accession>
<dbReference type="Proteomes" id="UP000198393">
    <property type="component" value="Unassembled WGS sequence"/>
</dbReference>
<organism evidence="1 2">
    <name type="scientific">Ekhidna lutea</name>
    <dbReference type="NCBI Taxonomy" id="447679"/>
    <lineage>
        <taxon>Bacteria</taxon>
        <taxon>Pseudomonadati</taxon>
        <taxon>Bacteroidota</taxon>
        <taxon>Cytophagia</taxon>
        <taxon>Cytophagales</taxon>
        <taxon>Reichenbachiellaceae</taxon>
        <taxon>Ekhidna</taxon>
    </lineage>
</organism>
<name>A0A239MBK7_EKHLU</name>
<dbReference type="RefSeq" id="WP_089358463.1">
    <property type="nucleotide sequence ID" value="NZ_FZPD01000009.1"/>
</dbReference>
<dbReference type="EMBL" id="FZPD01000009">
    <property type="protein sequence ID" value="SNT40397.1"/>
    <property type="molecule type" value="Genomic_DNA"/>
</dbReference>
<dbReference type="OrthoDB" id="980881at2"/>
<keyword evidence="2" id="KW-1185">Reference proteome</keyword>
<dbReference type="AlphaFoldDB" id="A0A239MBK7"/>
<sequence>MRKIDGEIDADLIESIIKELPNITDIHSDKHSLLIHGMGGQTRNFYSNLRTSTELELLWSGWSSNVWWTYLLSFIPGQAGLTKILNRNKLDQHYIEIGAQSMCGLYFIPNELVDGVLEEVKRNRTIDIENLLNGFANFFTLTVDFDYNGGERDGDIYYHELTLGDELPNQLERTLTRTK</sequence>